<dbReference type="VEuPathDB" id="VectorBase:BGLAX_042036"/>
<organism evidence="1 2">
    <name type="scientific">Biomphalaria glabrata</name>
    <name type="common">Bloodfluke planorb</name>
    <name type="synonym">Freshwater snail</name>
    <dbReference type="NCBI Taxonomy" id="6526"/>
    <lineage>
        <taxon>Eukaryota</taxon>
        <taxon>Metazoa</taxon>
        <taxon>Spiralia</taxon>
        <taxon>Lophotrochozoa</taxon>
        <taxon>Mollusca</taxon>
        <taxon>Gastropoda</taxon>
        <taxon>Heterobranchia</taxon>
        <taxon>Euthyneura</taxon>
        <taxon>Panpulmonata</taxon>
        <taxon>Hygrophila</taxon>
        <taxon>Lymnaeoidea</taxon>
        <taxon>Planorbidae</taxon>
        <taxon>Biomphalaria</taxon>
    </lineage>
</organism>
<evidence type="ECO:0000313" key="2">
    <source>
        <dbReference type="Proteomes" id="UP000076420"/>
    </source>
</evidence>
<dbReference type="VEuPathDB" id="VectorBase:BGLB030730"/>
<reference evidence="1" key="1">
    <citation type="submission" date="2020-05" db="UniProtKB">
        <authorList>
            <consortium name="EnsemblMetazoa"/>
        </authorList>
    </citation>
    <scope>IDENTIFICATION</scope>
    <source>
        <strain evidence="1">BB02</strain>
    </source>
</reference>
<evidence type="ECO:0000313" key="1">
    <source>
        <dbReference type="EnsemblMetazoa" id="BGLB030730-PA"/>
    </source>
</evidence>
<dbReference type="SUPFAM" id="SSF49899">
    <property type="entry name" value="Concanavalin A-like lectins/glucanases"/>
    <property type="match status" value="1"/>
</dbReference>
<dbReference type="InterPro" id="IPR013320">
    <property type="entry name" value="ConA-like_dom_sf"/>
</dbReference>
<dbReference type="STRING" id="6526.A0A2C9LG60"/>
<accession>A0A2C9LG60</accession>
<dbReference type="InterPro" id="IPR009030">
    <property type="entry name" value="Growth_fac_rcpt_cys_sf"/>
</dbReference>
<sequence>MPGQSCELSKNVCSDDPCHGGKCYLKESGFYCDCIEGEYICFHVVCNSTVDICRKCPLDSSCITYTDDNDLQQAACLCPPDKIHSGNLCTEVNKDFDLVFLKDFAIKKQWITSVRGFSLENVTSLSLTMWLAAAKSLNDSDVILSLTSAQKENFFSLLKSKVKLNSTEIDFPCSNINCTLDSDNFWHFIAVTWYHNGSLVLYFDAFNFSTMTNDKFNKIRYATIQLGQGFSGYISNIQLWKSALSAEVISQLYEDENYVSQSENLLLDWTYYSFDEKVLMPKTSLAQKNTSICVDITLSALFLLEDICHGYNDDREPPLVQQTCLPMKVIAVDYTQHQIGSGQLGYSFTDKDNNLQSTNANKCEETKPANYTESCNHSTGVVVVCPDGYLPSVQTPKVLACGQLKTYNLDNMYELPDRIVCG</sequence>
<proteinExistence type="predicted"/>
<dbReference type="EnsemblMetazoa" id="BGLB030730-RA">
    <property type="protein sequence ID" value="BGLB030730-PA"/>
    <property type="gene ID" value="BGLB030730"/>
</dbReference>
<dbReference type="KEGG" id="bgt:106053286"/>
<gene>
    <name evidence="1" type="primary">106053286</name>
</gene>
<dbReference type="AlphaFoldDB" id="A0A2C9LG60"/>
<evidence type="ECO:0008006" key="3">
    <source>
        <dbReference type="Google" id="ProtNLM"/>
    </source>
</evidence>
<name>A0A2C9LG60_BIOGL</name>
<dbReference type="Gene3D" id="2.60.120.200">
    <property type="match status" value="1"/>
</dbReference>
<dbReference type="Proteomes" id="UP000076420">
    <property type="component" value="Unassembled WGS sequence"/>
</dbReference>
<protein>
    <recommendedName>
        <fullName evidence="3">EGF-like domain-containing protein</fullName>
    </recommendedName>
</protein>
<dbReference type="SUPFAM" id="SSF57184">
    <property type="entry name" value="Growth factor receptor domain"/>
    <property type="match status" value="1"/>
</dbReference>